<dbReference type="EMBL" id="HACA01013634">
    <property type="protein sequence ID" value="CDW30995.1"/>
    <property type="molecule type" value="Transcribed_RNA"/>
</dbReference>
<organism evidence="1">
    <name type="scientific">Lepeophtheirus salmonis</name>
    <name type="common">Salmon louse</name>
    <name type="synonym">Caligus salmonis</name>
    <dbReference type="NCBI Taxonomy" id="72036"/>
    <lineage>
        <taxon>Eukaryota</taxon>
        <taxon>Metazoa</taxon>
        <taxon>Ecdysozoa</taxon>
        <taxon>Arthropoda</taxon>
        <taxon>Crustacea</taxon>
        <taxon>Multicrustacea</taxon>
        <taxon>Hexanauplia</taxon>
        <taxon>Copepoda</taxon>
        <taxon>Siphonostomatoida</taxon>
        <taxon>Caligidae</taxon>
        <taxon>Lepeophtheirus</taxon>
    </lineage>
</organism>
<accession>A0A0K2TYS1</accession>
<reference evidence="1" key="1">
    <citation type="submission" date="2014-05" db="EMBL/GenBank/DDBJ databases">
        <authorList>
            <person name="Chronopoulou M."/>
        </authorList>
    </citation>
    <scope>NUCLEOTIDE SEQUENCE</scope>
    <source>
        <tissue evidence="1">Whole organism</tissue>
    </source>
</reference>
<evidence type="ECO:0000313" key="1">
    <source>
        <dbReference type="EMBL" id="CDW30995.1"/>
    </source>
</evidence>
<proteinExistence type="predicted"/>
<protein>
    <submittedName>
        <fullName evidence="1">Uncharacterized protein</fullName>
    </submittedName>
</protein>
<dbReference type="AlphaFoldDB" id="A0A0K2TYS1"/>
<sequence length="47" mass="5307">MTHIDKFSAQVLLVYDAMNCNAIWLELTYFGNEAILTANHRGCTICT</sequence>
<name>A0A0K2TYS1_LEPSM</name>